<evidence type="ECO:0000313" key="1">
    <source>
        <dbReference type="EMBL" id="XCI78036.1"/>
    </source>
</evidence>
<accession>A0AAU8HZ66</accession>
<sequence length="93" mass="10622">MEDDAIVVASYLMIGLTEEDLHNVRKHLERFATLFITDEESADCFSIVVMSDSIYPCLTLQVKTEVWERFSRTHDLVEFSCVVAQDNILGALH</sequence>
<proteinExistence type="predicted"/>
<reference evidence="1" key="1">
    <citation type="submission" date="2024-06" db="EMBL/GenBank/DDBJ databases">
        <title>High activity and specificity of bacteriophage cocktails against carbapenem-resistant Klebsiella pneumoniae belonging to high-risk clones CG258 and ST307.</title>
        <authorList>
            <person name="Jimenez Quiceno J."/>
            <person name="Salazar Ospina L."/>
            <person name="Tellez Carrasquilla S."/>
        </authorList>
    </citation>
    <scope>NUCLEOTIDE SEQUENCE</scope>
</reference>
<protein>
    <submittedName>
        <fullName evidence="1">Uncharacterized protein</fullName>
    </submittedName>
</protein>
<dbReference type="EMBL" id="PP895363">
    <property type="protein sequence ID" value="XCI78036.1"/>
    <property type="molecule type" value="Genomic_DNA"/>
</dbReference>
<name>A0AAU8HZ66_9CAUD</name>
<organism evidence="1">
    <name type="scientific">Klebsiella phage FKP3</name>
    <dbReference type="NCBI Taxonomy" id="3231233"/>
    <lineage>
        <taxon>Viruses</taxon>
        <taxon>Duplodnaviria</taxon>
        <taxon>Heunggongvirae</taxon>
        <taxon>Uroviricota</taxon>
        <taxon>Caudoviricetes</taxon>
        <taxon>Stephanstirmvirinae</taxon>
        <taxon>Justusliebigvirus</taxon>
    </lineage>
</organism>